<sequence>MDDLRYTDADDGEEYETPVADTMYATRWSTGDDTGPMMSPVPSSVEEGDNSYYYDAEEEFSPRTSLNPPNHQPISWEQSETDRLSEASHSETVSSTMEERSSETSLDSSGFSYRIKSASCSDLVDGAIVEKKEKRRKSMPELLELLNMDVYAVEERTMFDGSYPEEEKARRKRLMLQVFDRLRKNETLKIKRGDSSVKQCVEMDVAGPSNDGCNVYALSSQMGRAMLVRRRPSDDPDIKQTRIEAKKECLRLWGNKVQNLAELLCFLKLFHSFNGPMLIDDCEYHIEAFVNPSCTPGDLSWIKYGRDMSVGKMFELKMFRLAEPLSRMKVQPADCILNARFRVLSRGLVSEVYHALAHVKKATIEDISHEIQDFLGESDEEARQEELQRAVRSAPDVFVLDEEFIELKNDEEFFVVTDIPDIP</sequence>
<dbReference type="AlphaFoldDB" id="A0A368H4Z0"/>
<organism evidence="2 3">
    <name type="scientific">Ancylostoma caninum</name>
    <name type="common">Dog hookworm</name>
    <dbReference type="NCBI Taxonomy" id="29170"/>
    <lineage>
        <taxon>Eukaryota</taxon>
        <taxon>Metazoa</taxon>
        <taxon>Ecdysozoa</taxon>
        <taxon>Nematoda</taxon>
        <taxon>Chromadorea</taxon>
        <taxon>Rhabditida</taxon>
        <taxon>Rhabditina</taxon>
        <taxon>Rhabditomorpha</taxon>
        <taxon>Strongyloidea</taxon>
        <taxon>Ancylostomatidae</taxon>
        <taxon>Ancylostomatinae</taxon>
        <taxon>Ancylostoma</taxon>
    </lineage>
</organism>
<feature type="compositionally biased region" description="Polar residues" evidence="1">
    <location>
        <begin position="62"/>
        <end position="78"/>
    </location>
</feature>
<dbReference type="EMBL" id="JOJR01000012">
    <property type="protein sequence ID" value="RCN51634.1"/>
    <property type="molecule type" value="Genomic_DNA"/>
</dbReference>
<feature type="compositionally biased region" description="Basic and acidic residues" evidence="1">
    <location>
        <begin position="80"/>
        <end position="89"/>
    </location>
</feature>
<evidence type="ECO:0000313" key="3">
    <source>
        <dbReference type="Proteomes" id="UP000252519"/>
    </source>
</evidence>
<proteinExistence type="predicted"/>
<gene>
    <name evidence="2" type="ORF">ANCCAN_02302</name>
</gene>
<reference evidence="2 3" key="1">
    <citation type="submission" date="2014-10" db="EMBL/GenBank/DDBJ databases">
        <title>Draft genome of the hookworm Ancylostoma caninum.</title>
        <authorList>
            <person name="Mitreva M."/>
        </authorList>
    </citation>
    <scope>NUCLEOTIDE SEQUENCE [LARGE SCALE GENOMIC DNA]</scope>
    <source>
        <strain evidence="2 3">Baltimore</strain>
    </source>
</reference>
<comment type="caution">
    <text evidence="2">The sequence shown here is derived from an EMBL/GenBank/DDBJ whole genome shotgun (WGS) entry which is preliminary data.</text>
</comment>
<feature type="region of interest" description="Disordered" evidence="1">
    <location>
        <begin position="27"/>
        <end position="108"/>
    </location>
</feature>
<evidence type="ECO:0000313" key="2">
    <source>
        <dbReference type="EMBL" id="RCN51634.1"/>
    </source>
</evidence>
<dbReference type="Proteomes" id="UP000252519">
    <property type="component" value="Unassembled WGS sequence"/>
</dbReference>
<accession>A0A368H4Z0</accession>
<protein>
    <submittedName>
        <fullName evidence="2">Uncharacterized protein</fullName>
    </submittedName>
</protein>
<keyword evidence="3" id="KW-1185">Reference proteome</keyword>
<dbReference type="OrthoDB" id="5864078at2759"/>
<evidence type="ECO:0000256" key="1">
    <source>
        <dbReference type="SAM" id="MobiDB-lite"/>
    </source>
</evidence>
<name>A0A368H4Z0_ANCCA</name>